<dbReference type="GO" id="GO:0000976">
    <property type="term" value="F:transcription cis-regulatory region binding"/>
    <property type="evidence" value="ECO:0007669"/>
    <property type="project" value="TreeGrafter"/>
</dbReference>
<feature type="DNA-binding region" description="H-T-H motif" evidence="4">
    <location>
        <begin position="39"/>
        <end position="58"/>
    </location>
</feature>
<dbReference type="PANTHER" id="PTHR30055">
    <property type="entry name" value="HTH-TYPE TRANSCRIPTIONAL REGULATOR RUTR"/>
    <property type="match status" value="1"/>
</dbReference>
<dbReference type="InterPro" id="IPR001647">
    <property type="entry name" value="HTH_TetR"/>
</dbReference>
<dbReference type="PANTHER" id="PTHR30055:SF234">
    <property type="entry name" value="HTH-TYPE TRANSCRIPTIONAL REGULATOR BETI"/>
    <property type="match status" value="1"/>
</dbReference>
<evidence type="ECO:0000259" key="5">
    <source>
        <dbReference type="PROSITE" id="PS50977"/>
    </source>
</evidence>
<keyword evidence="3" id="KW-0804">Transcription</keyword>
<dbReference type="SUPFAM" id="SSF46689">
    <property type="entry name" value="Homeodomain-like"/>
    <property type="match status" value="1"/>
</dbReference>
<evidence type="ECO:0000256" key="2">
    <source>
        <dbReference type="ARBA" id="ARBA00023125"/>
    </source>
</evidence>
<evidence type="ECO:0000256" key="4">
    <source>
        <dbReference type="PROSITE-ProRule" id="PRU00335"/>
    </source>
</evidence>
<organism evidence="6 7">
    <name type="scientific">Nocardia aurantiaca</name>
    <dbReference type="NCBI Taxonomy" id="2675850"/>
    <lineage>
        <taxon>Bacteria</taxon>
        <taxon>Bacillati</taxon>
        <taxon>Actinomycetota</taxon>
        <taxon>Actinomycetes</taxon>
        <taxon>Mycobacteriales</taxon>
        <taxon>Nocardiaceae</taxon>
        <taxon>Nocardia</taxon>
    </lineage>
</organism>
<dbReference type="Proteomes" id="UP000432464">
    <property type="component" value="Unassembled WGS sequence"/>
</dbReference>
<evidence type="ECO:0000313" key="7">
    <source>
        <dbReference type="Proteomes" id="UP000432464"/>
    </source>
</evidence>
<dbReference type="AlphaFoldDB" id="A0A6I3L1P3"/>
<gene>
    <name evidence="6" type="ORF">GLP40_26170</name>
</gene>
<dbReference type="GO" id="GO:0003700">
    <property type="term" value="F:DNA-binding transcription factor activity"/>
    <property type="evidence" value="ECO:0007669"/>
    <property type="project" value="TreeGrafter"/>
</dbReference>
<reference evidence="6 7" key="1">
    <citation type="submission" date="2019-11" db="EMBL/GenBank/DDBJ databases">
        <title>Nocardia sp. nov. CT2-14 isolated from soil.</title>
        <authorList>
            <person name="Kanchanasin P."/>
            <person name="Tanasupawat S."/>
            <person name="Yuki M."/>
            <person name="Kudo T."/>
        </authorList>
    </citation>
    <scope>NUCLEOTIDE SEQUENCE [LARGE SCALE GENOMIC DNA]</scope>
    <source>
        <strain evidence="6 7">CT2-14</strain>
    </source>
</reference>
<proteinExistence type="predicted"/>
<keyword evidence="7" id="KW-1185">Reference proteome</keyword>
<evidence type="ECO:0000313" key="6">
    <source>
        <dbReference type="EMBL" id="MTE16242.1"/>
    </source>
</evidence>
<feature type="domain" description="HTH tetR-type" evidence="5">
    <location>
        <begin position="16"/>
        <end position="76"/>
    </location>
</feature>
<dbReference type="Gene3D" id="1.10.357.10">
    <property type="entry name" value="Tetracycline Repressor, domain 2"/>
    <property type="match status" value="1"/>
</dbReference>
<evidence type="ECO:0000256" key="3">
    <source>
        <dbReference type="ARBA" id="ARBA00023163"/>
    </source>
</evidence>
<keyword evidence="1" id="KW-0805">Transcription regulation</keyword>
<name>A0A6I3L1P3_9NOCA</name>
<protein>
    <submittedName>
        <fullName evidence="6">TetR family transcriptional regulator</fullName>
    </submittedName>
</protein>
<dbReference type="InterPro" id="IPR050109">
    <property type="entry name" value="HTH-type_TetR-like_transc_reg"/>
</dbReference>
<dbReference type="Pfam" id="PF00440">
    <property type="entry name" value="TetR_N"/>
    <property type="match status" value="1"/>
</dbReference>
<dbReference type="EMBL" id="WMBB01000013">
    <property type="protein sequence ID" value="MTE16242.1"/>
    <property type="molecule type" value="Genomic_DNA"/>
</dbReference>
<dbReference type="PRINTS" id="PR00455">
    <property type="entry name" value="HTHTETR"/>
</dbReference>
<evidence type="ECO:0000256" key="1">
    <source>
        <dbReference type="ARBA" id="ARBA00023015"/>
    </source>
</evidence>
<comment type="caution">
    <text evidence="6">The sequence shown here is derived from an EMBL/GenBank/DDBJ whole genome shotgun (WGS) entry which is preliminary data.</text>
</comment>
<sequence>MSPRKYRMGARADAVQQTRDRIVAAAMALHAERGVQATGWDDIAAAAGVSAATVYRHFGSLDELIPACAQTVFAIIVPPTLEEARRQFATMDDLTDRFEHLARESAHCYQRGEQWLHAAYRERDFIPALAAALAVIEDTLKVLVNAAADRRLTKAQNSELFVLCNFPLWKQLVDSGLGYANAEAACIGLVRDAVSRIVDDRRT</sequence>
<keyword evidence="2 4" id="KW-0238">DNA-binding</keyword>
<accession>A0A6I3L1P3</accession>
<dbReference type="PROSITE" id="PS50977">
    <property type="entry name" value="HTH_TETR_2"/>
    <property type="match status" value="1"/>
</dbReference>
<dbReference type="InterPro" id="IPR009057">
    <property type="entry name" value="Homeodomain-like_sf"/>
</dbReference>